<dbReference type="SUPFAM" id="SSF53756">
    <property type="entry name" value="UDP-Glycosyltransferase/glycogen phosphorylase"/>
    <property type="match status" value="1"/>
</dbReference>
<dbReference type="Pfam" id="PF00534">
    <property type="entry name" value="Glycos_transf_1"/>
    <property type="match status" value="1"/>
</dbReference>
<dbReference type="Pfam" id="PF13439">
    <property type="entry name" value="Glyco_transf_4"/>
    <property type="match status" value="1"/>
</dbReference>
<dbReference type="EMBL" id="APJX01000005">
    <property type="protein sequence ID" value="EMS79278.1"/>
    <property type="molecule type" value="Genomic_DNA"/>
</dbReference>
<name>S0FW43_9BACT</name>
<dbReference type="PANTHER" id="PTHR46401">
    <property type="entry name" value="GLYCOSYLTRANSFERASE WBBK-RELATED"/>
    <property type="match status" value="1"/>
</dbReference>
<organism evidence="4 5">
    <name type="scientific">Desulfotignum phosphitoxidans DSM 13687</name>
    <dbReference type="NCBI Taxonomy" id="1286635"/>
    <lineage>
        <taxon>Bacteria</taxon>
        <taxon>Pseudomonadati</taxon>
        <taxon>Thermodesulfobacteriota</taxon>
        <taxon>Desulfobacteria</taxon>
        <taxon>Desulfobacterales</taxon>
        <taxon>Desulfobacteraceae</taxon>
        <taxon>Desulfotignum</taxon>
    </lineage>
</organism>
<dbReference type="GO" id="GO:0016757">
    <property type="term" value="F:glycosyltransferase activity"/>
    <property type="evidence" value="ECO:0007669"/>
    <property type="project" value="UniProtKB-KW"/>
</dbReference>
<evidence type="ECO:0000313" key="4">
    <source>
        <dbReference type="EMBL" id="EMS79278.1"/>
    </source>
</evidence>
<evidence type="ECO:0000313" key="5">
    <source>
        <dbReference type="Proteomes" id="UP000014216"/>
    </source>
</evidence>
<evidence type="ECO:0000259" key="3">
    <source>
        <dbReference type="Pfam" id="PF13439"/>
    </source>
</evidence>
<dbReference type="PANTHER" id="PTHR46401:SF2">
    <property type="entry name" value="GLYCOSYLTRANSFERASE WBBK-RELATED"/>
    <property type="match status" value="1"/>
</dbReference>
<dbReference type="CDD" id="cd03801">
    <property type="entry name" value="GT4_PimA-like"/>
    <property type="match status" value="1"/>
</dbReference>
<protein>
    <submittedName>
        <fullName evidence="4">GDP-mannose-dependent alpha-(1-6)-phosphatidylinositol monomannoside mannosyltransferase PimB</fullName>
        <ecNumber evidence="4">2.4.1.57</ecNumber>
    </submittedName>
</protein>
<evidence type="ECO:0000256" key="1">
    <source>
        <dbReference type="ARBA" id="ARBA00022679"/>
    </source>
</evidence>
<dbReference type="EC" id="2.4.1.57" evidence="4"/>
<comment type="caution">
    <text evidence="4">The sequence shown here is derived from an EMBL/GenBank/DDBJ whole genome shotgun (WGS) entry which is preliminary data.</text>
</comment>
<feature type="domain" description="Glycosyltransferase subfamily 4-like N-terminal" evidence="3">
    <location>
        <begin position="75"/>
        <end position="186"/>
    </location>
</feature>
<sequence length="397" mass="45038">MDIIITQDFFPEIGGAHKWLYEVYKRWPTPVTALVQDYSFDLLLGEKQNIFDSKDHGELCIVRYDLKIENIDFFDFQFIKKLWQIYKKLKAYAADDTIRIHCLRAFPEAIPAVLLKKTSPKKISVITYAHGEEILTAQTSRQLSLAARWVYQNSDQVIVNSQSTKNLLRSFSPSGPVACIHPGVDANAFDMKKSRLKKFRATFDWPEDTVILCTMARMEPRKNHLKVIESVDVLRKQGVNVAYIVGSDGEEKSRLKKRVKDLNLDRFVHFTGHVTEEERIAVFLISDIHVMPSVQAGSMIEGFGIVFIEAAAAGIPSIAGNTGGQQEAVQDGKTGLVVDGNNFSELKDAIKFLIKNEQIRRKMGESGKIWAQKNDWYQIAKQTYETISRLENTGVCQ</sequence>
<dbReference type="GO" id="GO:0009103">
    <property type="term" value="P:lipopolysaccharide biosynthetic process"/>
    <property type="evidence" value="ECO:0007669"/>
    <property type="project" value="TreeGrafter"/>
</dbReference>
<dbReference type="InterPro" id="IPR028098">
    <property type="entry name" value="Glyco_trans_4-like_N"/>
</dbReference>
<evidence type="ECO:0000259" key="2">
    <source>
        <dbReference type="Pfam" id="PF00534"/>
    </source>
</evidence>
<feature type="domain" description="Glycosyl transferase family 1" evidence="2">
    <location>
        <begin position="199"/>
        <end position="368"/>
    </location>
</feature>
<gene>
    <name evidence="4" type="primary">pimB</name>
    <name evidence="4" type="ORF">Dpo_5c02030</name>
</gene>
<reference evidence="4 5" key="1">
    <citation type="journal article" date="2013" name="Genome Announc.">
        <title>Draft Genome Sequence of Desulfotignum phosphitoxidans DSM 13687 Strain FiPS-3.</title>
        <authorList>
            <person name="Poehlein A."/>
            <person name="Daniel R."/>
            <person name="Simeonova D.D."/>
        </authorList>
    </citation>
    <scope>NUCLEOTIDE SEQUENCE [LARGE SCALE GENOMIC DNA]</scope>
    <source>
        <strain evidence="4 5">DSM 13687</strain>
    </source>
</reference>
<dbReference type="Gene3D" id="3.40.50.2000">
    <property type="entry name" value="Glycogen Phosphorylase B"/>
    <property type="match status" value="2"/>
</dbReference>
<dbReference type="AlphaFoldDB" id="S0FW43"/>
<dbReference type="Proteomes" id="UP000014216">
    <property type="component" value="Unassembled WGS sequence"/>
</dbReference>
<keyword evidence="5" id="KW-1185">Reference proteome</keyword>
<accession>S0FW43</accession>
<dbReference type="RefSeq" id="WP_006966370.1">
    <property type="nucleotide sequence ID" value="NZ_APJX01000005.1"/>
</dbReference>
<proteinExistence type="predicted"/>
<dbReference type="InterPro" id="IPR001296">
    <property type="entry name" value="Glyco_trans_1"/>
</dbReference>
<keyword evidence="4" id="KW-0328">Glycosyltransferase</keyword>
<keyword evidence="1 4" id="KW-0808">Transferase</keyword>
<dbReference type="OrthoDB" id="267270at2"/>